<dbReference type="GO" id="GO:0005829">
    <property type="term" value="C:cytosol"/>
    <property type="evidence" value="ECO:0007669"/>
    <property type="project" value="TreeGrafter"/>
</dbReference>
<feature type="binding site" evidence="7">
    <location>
        <begin position="9"/>
        <end position="13"/>
    </location>
    <ligand>
        <name>L-glutamate</name>
        <dbReference type="ChEBI" id="CHEBI:29985"/>
    </ligand>
</feature>
<evidence type="ECO:0000256" key="6">
    <source>
        <dbReference type="ARBA" id="ARBA00023146"/>
    </source>
</evidence>
<evidence type="ECO:0000256" key="5">
    <source>
        <dbReference type="ARBA" id="ARBA00022840"/>
    </source>
</evidence>
<reference evidence="10 11" key="1">
    <citation type="submission" date="2020-08" db="EMBL/GenBank/DDBJ databases">
        <title>Genomic Encyclopedia of Type Strains, Phase IV (KMG-IV): sequencing the most valuable type-strain genomes for metagenomic binning, comparative biology and taxonomic classification.</title>
        <authorList>
            <person name="Goeker M."/>
        </authorList>
    </citation>
    <scope>NUCLEOTIDE SEQUENCE [LARGE SCALE GENOMIC DNA]</scope>
    <source>
        <strain evidence="10 11">DSM 22359</strain>
    </source>
</reference>
<evidence type="ECO:0000313" key="10">
    <source>
        <dbReference type="EMBL" id="MBB5320791.1"/>
    </source>
</evidence>
<dbReference type="GO" id="GO:0006424">
    <property type="term" value="P:glutamyl-tRNA aminoacylation"/>
    <property type="evidence" value="ECO:0007669"/>
    <property type="project" value="InterPro"/>
</dbReference>
<feature type="binding site" evidence="7">
    <location>
        <position position="174"/>
    </location>
    <ligand>
        <name>L-glutamate</name>
        <dbReference type="ChEBI" id="CHEBI:29985"/>
    </ligand>
</feature>
<feature type="binding site" evidence="7">
    <location>
        <position position="233"/>
    </location>
    <ligand>
        <name>ATP</name>
        <dbReference type="ChEBI" id="CHEBI:30616"/>
    </ligand>
</feature>
<dbReference type="GO" id="GO:0005524">
    <property type="term" value="F:ATP binding"/>
    <property type="evidence" value="ECO:0007669"/>
    <property type="project" value="UniProtKB-KW"/>
</dbReference>
<keyword evidence="3 7" id="KW-0547">Nucleotide-binding</keyword>
<name>A0A840UDK8_9GAMM</name>
<comment type="caution">
    <text evidence="10">The sequence shown here is derived from an EMBL/GenBank/DDBJ whole genome shotgun (WGS) entry which is preliminary data.</text>
</comment>
<dbReference type="SUPFAM" id="SSF52374">
    <property type="entry name" value="Nucleotidylyl transferase"/>
    <property type="match status" value="1"/>
</dbReference>
<evidence type="ECO:0000256" key="4">
    <source>
        <dbReference type="ARBA" id="ARBA00022833"/>
    </source>
</evidence>
<comment type="caution">
    <text evidence="7">Lacks conserved residue(s) required for the propagation of feature annotation.</text>
</comment>
<keyword evidence="1 7" id="KW-0436">Ligase</keyword>
<dbReference type="GO" id="GO:0004818">
    <property type="term" value="F:glutamate-tRNA ligase activity"/>
    <property type="evidence" value="ECO:0007669"/>
    <property type="project" value="TreeGrafter"/>
</dbReference>
<gene>
    <name evidence="7" type="primary">gluQ</name>
    <name evidence="10" type="ORF">HNR38_001277</name>
</gene>
<dbReference type="NCBIfam" id="NF004314">
    <property type="entry name" value="PRK05710.1-3"/>
    <property type="match status" value="1"/>
</dbReference>
<evidence type="ECO:0000256" key="8">
    <source>
        <dbReference type="RuleBase" id="RU363037"/>
    </source>
</evidence>
<feature type="short sequence motif" description="'KMSKS' region" evidence="7">
    <location>
        <begin position="230"/>
        <end position="234"/>
    </location>
</feature>
<evidence type="ECO:0000256" key="1">
    <source>
        <dbReference type="ARBA" id="ARBA00022598"/>
    </source>
</evidence>
<dbReference type="AlphaFoldDB" id="A0A840UDK8"/>
<dbReference type="RefSeq" id="WP_183700961.1">
    <property type="nucleotide sequence ID" value="NZ_JACHFE010000003.1"/>
</dbReference>
<evidence type="ECO:0000313" key="11">
    <source>
        <dbReference type="Proteomes" id="UP000591735"/>
    </source>
</evidence>
<feature type="domain" description="Glutamyl/glutaminyl-tRNA synthetase class Ib catalytic" evidence="9">
    <location>
        <begin position="7"/>
        <end position="238"/>
    </location>
</feature>
<dbReference type="Proteomes" id="UP000591735">
    <property type="component" value="Unassembled WGS sequence"/>
</dbReference>
<dbReference type="FunFam" id="3.40.50.620:FF:000093">
    <property type="entry name" value="Glutamyl-Q tRNA(Asp) synthetase"/>
    <property type="match status" value="1"/>
</dbReference>
<comment type="similarity">
    <text evidence="7">Belongs to the class-I aminoacyl-tRNA synthetase family. GluQ subfamily.</text>
</comment>
<dbReference type="GO" id="GO:0006400">
    <property type="term" value="P:tRNA modification"/>
    <property type="evidence" value="ECO:0007669"/>
    <property type="project" value="InterPro"/>
</dbReference>
<evidence type="ECO:0000256" key="2">
    <source>
        <dbReference type="ARBA" id="ARBA00022723"/>
    </source>
</evidence>
<proteinExistence type="inferred from homology"/>
<keyword evidence="5 7" id="KW-0067">ATP-binding</keyword>
<keyword evidence="11" id="KW-1185">Reference proteome</keyword>
<dbReference type="PANTHER" id="PTHR43311">
    <property type="entry name" value="GLUTAMATE--TRNA LIGASE"/>
    <property type="match status" value="1"/>
</dbReference>
<keyword evidence="8" id="KW-0648">Protein biosynthesis</keyword>
<dbReference type="InterPro" id="IPR049940">
    <property type="entry name" value="GluQ/Sye"/>
</dbReference>
<feature type="binding site" evidence="7">
    <location>
        <position position="192"/>
    </location>
    <ligand>
        <name>L-glutamate</name>
        <dbReference type="ChEBI" id="CHEBI:29985"/>
    </ligand>
</feature>
<dbReference type="InterPro" id="IPR022380">
    <property type="entry name" value="Glu-Q_tRNA(Asp)_Synthase"/>
</dbReference>
<dbReference type="EMBL" id="JACHFE010000003">
    <property type="protein sequence ID" value="MBB5320791.1"/>
    <property type="molecule type" value="Genomic_DNA"/>
</dbReference>
<dbReference type="GO" id="GO:0008270">
    <property type="term" value="F:zinc ion binding"/>
    <property type="evidence" value="ECO:0007669"/>
    <property type="project" value="InterPro"/>
</dbReference>
<feature type="binding site" evidence="7">
    <location>
        <position position="45"/>
    </location>
    <ligand>
        <name>L-glutamate</name>
        <dbReference type="ChEBI" id="CHEBI:29985"/>
    </ligand>
</feature>
<dbReference type="HAMAP" id="MF_01428">
    <property type="entry name" value="Glu_Q_tRNA_synth"/>
    <property type="match status" value="1"/>
</dbReference>
<dbReference type="Pfam" id="PF00749">
    <property type="entry name" value="tRNA-synt_1c"/>
    <property type="match status" value="1"/>
</dbReference>
<dbReference type="PANTHER" id="PTHR43311:SF1">
    <property type="entry name" value="GLUTAMYL-Q TRNA(ASP) SYNTHETASE"/>
    <property type="match status" value="1"/>
</dbReference>
<keyword evidence="6 7" id="KW-0030">Aminoacyl-tRNA synthetase</keyword>
<organism evidence="10 11">
    <name type="scientific">Marinobacter oulmenensis</name>
    <dbReference type="NCBI Taxonomy" id="643747"/>
    <lineage>
        <taxon>Bacteria</taxon>
        <taxon>Pseudomonadati</taxon>
        <taxon>Pseudomonadota</taxon>
        <taxon>Gammaproteobacteria</taxon>
        <taxon>Pseudomonadales</taxon>
        <taxon>Marinobacteraceae</taxon>
        <taxon>Marinobacter</taxon>
    </lineage>
</organism>
<evidence type="ECO:0000259" key="9">
    <source>
        <dbReference type="Pfam" id="PF00749"/>
    </source>
</evidence>
<sequence length="305" mass="33786">MASQHYRGRFAPSPTGPLHFGSLVTALASWLEARAARGDWLVRIEDLDPMREPPEAAQQILHSLDCHGLSADEPVRCQSERHEAYQRVINQLLQQGRAYRCACSRKQLRANGGYHPNHCRSTPTVPEGAPHAVRFALTDENSHWLDQLLGPQEQRVRAELDDPVILRKEGFYAYQLAVVLDDIDQGITDVVRGSDLLDTTAQQQQIYHALGATPPRWLHIPVILNDQGQKLSKQTHAPALDDSQPARNLTRALTALGQQPPASLADTTTGTVLDWALRHWRRSAIPLTSGQAHGINPGTHSASDH</sequence>
<accession>A0A840UDK8</accession>
<dbReference type="EC" id="6.1.1.-" evidence="7"/>
<dbReference type="InterPro" id="IPR000924">
    <property type="entry name" value="Glu/Gln-tRNA-synth"/>
</dbReference>
<keyword evidence="2" id="KW-0479">Metal-binding</keyword>
<keyword evidence="4" id="KW-0862">Zinc</keyword>
<evidence type="ECO:0000256" key="3">
    <source>
        <dbReference type="ARBA" id="ARBA00022741"/>
    </source>
</evidence>
<dbReference type="PRINTS" id="PR00987">
    <property type="entry name" value="TRNASYNTHGLU"/>
</dbReference>
<comment type="function">
    <text evidence="7">Catalyzes the tRNA-independent activation of glutamate in presence of ATP and the subsequent transfer of glutamate onto a tRNA(Asp). Glutamate is transferred on the 2-amino-5-(4,5-dihydroxy-2-cyclopenten-1-yl) moiety of the queuosine in the wobble position of the QUC anticodon.</text>
</comment>
<feature type="short sequence motif" description="'HIGH' region" evidence="7">
    <location>
        <begin position="12"/>
        <end position="22"/>
    </location>
</feature>
<protein>
    <recommendedName>
        <fullName evidence="7">Glutamyl-Q tRNA(Asp) synthetase</fullName>
        <shortName evidence="7">Glu-Q-RSs</shortName>
        <ecNumber evidence="7">6.1.1.-</ecNumber>
    </recommendedName>
</protein>
<dbReference type="Gene3D" id="3.40.50.620">
    <property type="entry name" value="HUPs"/>
    <property type="match status" value="1"/>
</dbReference>
<dbReference type="InterPro" id="IPR020058">
    <property type="entry name" value="Glu/Gln-tRNA-synth_Ib_cat-dom"/>
</dbReference>
<evidence type="ECO:0000256" key="7">
    <source>
        <dbReference type="HAMAP-Rule" id="MF_01428"/>
    </source>
</evidence>
<dbReference type="NCBIfam" id="TIGR03838">
    <property type="entry name" value="queuosine_YadB"/>
    <property type="match status" value="1"/>
</dbReference>
<dbReference type="InterPro" id="IPR014729">
    <property type="entry name" value="Rossmann-like_a/b/a_fold"/>
</dbReference>